<keyword evidence="2" id="KW-1185">Reference proteome</keyword>
<dbReference type="GeneID" id="20316234"/>
<name>A0A075AIL0_OPIVI</name>
<reference evidence="1 2" key="1">
    <citation type="submission" date="2013-11" db="EMBL/GenBank/DDBJ databases">
        <title>Opisthorchis viverrini - life in the bile duct.</title>
        <authorList>
            <person name="Young N.D."/>
            <person name="Nagarajan N."/>
            <person name="Lin S.J."/>
            <person name="Korhonen P.K."/>
            <person name="Jex A.R."/>
            <person name="Hall R.S."/>
            <person name="Safavi-Hemami H."/>
            <person name="Kaewkong W."/>
            <person name="Bertrand D."/>
            <person name="Gao S."/>
            <person name="Seet Q."/>
            <person name="Wongkham S."/>
            <person name="Teh B.T."/>
            <person name="Wongkham C."/>
            <person name="Intapan P.M."/>
            <person name="Maleewong W."/>
            <person name="Yang X."/>
            <person name="Hu M."/>
            <person name="Wang Z."/>
            <person name="Hofmann A."/>
            <person name="Sternberg P.W."/>
            <person name="Tan P."/>
            <person name="Wang J."/>
            <person name="Gasser R.B."/>
        </authorList>
    </citation>
    <scope>NUCLEOTIDE SEQUENCE [LARGE SCALE GENOMIC DNA]</scope>
</reference>
<dbReference type="AlphaFoldDB" id="A0A075AIL0"/>
<protein>
    <submittedName>
        <fullName evidence="1">Uncharacterized protein</fullName>
    </submittedName>
</protein>
<evidence type="ECO:0000313" key="2">
    <source>
        <dbReference type="Proteomes" id="UP000054324"/>
    </source>
</evidence>
<accession>A0A075AIL0</accession>
<proteinExistence type="predicted"/>
<dbReference type="CTD" id="20316234"/>
<evidence type="ECO:0000313" key="1">
    <source>
        <dbReference type="EMBL" id="KER31819.1"/>
    </source>
</evidence>
<organism evidence="1 2">
    <name type="scientific">Opisthorchis viverrini</name>
    <name type="common">Southeast Asian liver fluke</name>
    <dbReference type="NCBI Taxonomy" id="6198"/>
    <lineage>
        <taxon>Eukaryota</taxon>
        <taxon>Metazoa</taxon>
        <taxon>Spiralia</taxon>
        <taxon>Lophotrochozoa</taxon>
        <taxon>Platyhelminthes</taxon>
        <taxon>Trematoda</taxon>
        <taxon>Digenea</taxon>
        <taxon>Opisthorchiida</taxon>
        <taxon>Opisthorchiata</taxon>
        <taxon>Opisthorchiidae</taxon>
        <taxon>Opisthorchis</taxon>
    </lineage>
</organism>
<gene>
    <name evidence="1" type="ORF">T265_02046</name>
</gene>
<dbReference type="KEGG" id="ovi:T265_02046"/>
<sequence>MPYQAYSLVKFHEQGLWQCAVLSSSWIEGNYATWPKVHSKNLYKAVRVHLELPTGSMKLNCEVIRTYGWCHLGRINFSDDFKKDREHGKFQYTSDRDFGCNH</sequence>
<dbReference type="RefSeq" id="XP_009164458.1">
    <property type="nucleotide sequence ID" value="XM_009166194.1"/>
</dbReference>
<dbReference type="EMBL" id="KL596641">
    <property type="protein sequence ID" value="KER31819.1"/>
    <property type="molecule type" value="Genomic_DNA"/>
</dbReference>
<dbReference type="Proteomes" id="UP000054324">
    <property type="component" value="Unassembled WGS sequence"/>
</dbReference>